<dbReference type="EMBL" id="FZQP02000770">
    <property type="protein sequence ID" value="VVC90322.1"/>
    <property type="molecule type" value="Genomic_DNA"/>
</dbReference>
<organism evidence="1 2">
    <name type="scientific">Leptidea sinapis</name>
    <dbReference type="NCBI Taxonomy" id="189913"/>
    <lineage>
        <taxon>Eukaryota</taxon>
        <taxon>Metazoa</taxon>
        <taxon>Ecdysozoa</taxon>
        <taxon>Arthropoda</taxon>
        <taxon>Hexapoda</taxon>
        <taxon>Insecta</taxon>
        <taxon>Pterygota</taxon>
        <taxon>Neoptera</taxon>
        <taxon>Endopterygota</taxon>
        <taxon>Lepidoptera</taxon>
        <taxon>Glossata</taxon>
        <taxon>Ditrysia</taxon>
        <taxon>Papilionoidea</taxon>
        <taxon>Pieridae</taxon>
        <taxon>Dismorphiinae</taxon>
        <taxon>Leptidea</taxon>
    </lineage>
</organism>
<protein>
    <submittedName>
        <fullName evidence="1">Uncharacterized protein</fullName>
    </submittedName>
</protein>
<keyword evidence="2" id="KW-1185">Reference proteome</keyword>
<accession>A0A5E4PYQ4</accession>
<gene>
    <name evidence="1" type="ORF">LSINAPIS_LOCUS3261</name>
</gene>
<sequence length="166" mass="18306">MDNNTEMPNDIASSNMVKTTNNGTQMVILRNGQSKRTPFTTNEAVKSLDIALSRLKKSKLASNLADNSCQTNFVDRSSASLGELTSNCSNFSAGTETGSVMSTDFSHFELLRDLSRSDCYSGGAFSSTACNNSSDMLSKDEHLEKYFRSIEMWHKNWNKDDTSNGL</sequence>
<proteinExistence type="predicted"/>
<name>A0A5E4PYQ4_9NEOP</name>
<evidence type="ECO:0000313" key="1">
    <source>
        <dbReference type="EMBL" id="VVC90322.1"/>
    </source>
</evidence>
<evidence type="ECO:0000313" key="2">
    <source>
        <dbReference type="Proteomes" id="UP000324832"/>
    </source>
</evidence>
<dbReference type="Proteomes" id="UP000324832">
    <property type="component" value="Unassembled WGS sequence"/>
</dbReference>
<reference evidence="1 2" key="1">
    <citation type="submission" date="2017-07" db="EMBL/GenBank/DDBJ databases">
        <authorList>
            <person name="Talla V."/>
            <person name="Backstrom N."/>
        </authorList>
    </citation>
    <scope>NUCLEOTIDE SEQUENCE [LARGE SCALE GENOMIC DNA]</scope>
</reference>
<dbReference type="AlphaFoldDB" id="A0A5E4PYQ4"/>